<evidence type="ECO:0000313" key="3">
    <source>
        <dbReference type="Proteomes" id="UP001367676"/>
    </source>
</evidence>
<sequence length="219" mass="25470">MPLPSPPPPLMSPLLPRSLPSPPSPSTPQKNDHTTTYSRKRLHLQDKIDSWLSKKVSVAEEAAALTSEKTTHEREIHRWKVKKLEQEFEYAAARHSLEVEAFYRIYPKPEFSKLLSMCKKLRKQKKIPDEDSVFAPIDSAKYGLDYTRRAGVLLVCYKWMANGGYRYSKLSGKVLFLGRSKVLRRLVKEEVRHIGEKIRCGRQRLEAKLERRSQIQQKR</sequence>
<gene>
    <name evidence="2" type="ORF">V9T40_008817</name>
</gene>
<organism evidence="2 3">
    <name type="scientific">Parthenolecanium corni</name>
    <dbReference type="NCBI Taxonomy" id="536013"/>
    <lineage>
        <taxon>Eukaryota</taxon>
        <taxon>Metazoa</taxon>
        <taxon>Ecdysozoa</taxon>
        <taxon>Arthropoda</taxon>
        <taxon>Hexapoda</taxon>
        <taxon>Insecta</taxon>
        <taxon>Pterygota</taxon>
        <taxon>Neoptera</taxon>
        <taxon>Paraneoptera</taxon>
        <taxon>Hemiptera</taxon>
        <taxon>Sternorrhyncha</taxon>
        <taxon>Coccoidea</taxon>
        <taxon>Coccidae</taxon>
        <taxon>Parthenolecanium</taxon>
    </lineage>
</organism>
<name>A0AAN9TNT1_9HEMI</name>
<evidence type="ECO:0000256" key="1">
    <source>
        <dbReference type="SAM" id="MobiDB-lite"/>
    </source>
</evidence>
<evidence type="ECO:0000313" key="2">
    <source>
        <dbReference type="EMBL" id="KAK7601376.1"/>
    </source>
</evidence>
<accession>A0AAN9TNT1</accession>
<reference evidence="2 3" key="1">
    <citation type="submission" date="2024-03" db="EMBL/GenBank/DDBJ databases">
        <title>Adaptation during the transition from Ophiocordyceps entomopathogen to insect associate is accompanied by gene loss and intensified selection.</title>
        <authorList>
            <person name="Ward C.M."/>
            <person name="Onetto C.A."/>
            <person name="Borneman A.R."/>
        </authorList>
    </citation>
    <scope>NUCLEOTIDE SEQUENCE [LARGE SCALE GENOMIC DNA]</scope>
    <source>
        <strain evidence="2">AWRI1</strain>
        <tissue evidence="2">Single Adult Female</tissue>
    </source>
</reference>
<proteinExistence type="predicted"/>
<feature type="region of interest" description="Disordered" evidence="1">
    <location>
        <begin position="1"/>
        <end position="40"/>
    </location>
</feature>
<feature type="compositionally biased region" description="Pro residues" evidence="1">
    <location>
        <begin position="1"/>
        <end position="11"/>
    </location>
</feature>
<protein>
    <submittedName>
        <fullName evidence="2">Uncharacterized protein</fullName>
    </submittedName>
</protein>
<dbReference type="EMBL" id="JBBCAQ010000010">
    <property type="protein sequence ID" value="KAK7601376.1"/>
    <property type="molecule type" value="Genomic_DNA"/>
</dbReference>
<comment type="caution">
    <text evidence="2">The sequence shown here is derived from an EMBL/GenBank/DDBJ whole genome shotgun (WGS) entry which is preliminary data.</text>
</comment>
<dbReference type="Proteomes" id="UP001367676">
    <property type="component" value="Unassembled WGS sequence"/>
</dbReference>
<dbReference type="AlphaFoldDB" id="A0AAN9TNT1"/>
<keyword evidence="3" id="KW-1185">Reference proteome</keyword>